<evidence type="ECO:0000256" key="3">
    <source>
        <dbReference type="ARBA" id="ARBA00022723"/>
    </source>
</evidence>
<evidence type="ECO:0000256" key="8">
    <source>
        <dbReference type="RuleBase" id="RU003427"/>
    </source>
</evidence>
<feature type="binding site" evidence="7">
    <location>
        <position position="145"/>
    </location>
    <ligand>
        <name>a divalent metal cation</name>
        <dbReference type="ChEBI" id="CHEBI:60240"/>
    </ligand>
</feature>
<proteinExistence type="inferred from homology"/>
<dbReference type="Pfam" id="PF03949">
    <property type="entry name" value="Malic_M"/>
    <property type="match status" value="1"/>
</dbReference>
<feature type="domain" description="Malic enzyme NAD-binding" evidence="10">
    <location>
        <begin position="172"/>
        <end position="395"/>
    </location>
</feature>
<dbReference type="InterPro" id="IPR012302">
    <property type="entry name" value="Malic_NAD-bd"/>
</dbReference>
<comment type="cofactor">
    <cofactor evidence="1">
        <name>Mn(2+)</name>
        <dbReference type="ChEBI" id="CHEBI:29035"/>
    </cofactor>
</comment>
<comment type="cofactor">
    <cofactor evidence="7">
        <name>Mg(2+)</name>
        <dbReference type="ChEBI" id="CHEBI:18420"/>
    </cofactor>
    <cofactor evidence="7">
        <name>Mn(2+)</name>
        <dbReference type="ChEBI" id="CHEBI:29035"/>
    </cofactor>
    <text evidence="7">Divalent metal cations. Prefers magnesium or manganese.</text>
</comment>
<protein>
    <submittedName>
        <fullName evidence="12">NADP-dependent malic enzyme</fullName>
    </submittedName>
</protein>
<feature type="binding site" evidence="6">
    <location>
        <position position="297"/>
    </location>
    <ligand>
        <name>(S)-malate</name>
        <dbReference type="ChEBI" id="CHEBI:15589"/>
    </ligand>
</feature>
<comment type="caution">
    <text evidence="12">The sequence shown here is derived from an EMBL/GenBank/DDBJ whole genome shotgun (WGS) entry which is preliminary data.</text>
</comment>
<dbReference type="PRINTS" id="PR00072">
    <property type="entry name" value="MALOXRDTASE"/>
</dbReference>
<evidence type="ECO:0000256" key="9">
    <source>
        <dbReference type="SAM" id="MobiDB-lite"/>
    </source>
</evidence>
<organism evidence="12 13">
    <name type="scientific">Brockia lithotrophica</name>
    <dbReference type="NCBI Taxonomy" id="933949"/>
    <lineage>
        <taxon>Bacteria</taxon>
        <taxon>Bacillati</taxon>
        <taxon>Bacillota</taxon>
        <taxon>Bacilli</taxon>
        <taxon>Bacillales</taxon>
        <taxon>Bacillales Family X. Incertae Sedis</taxon>
        <taxon>Brockia</taxon>
    </lineage>
</organism>
<dbReference type="InterPro" id="IPR012301">
    <property type="entry name" value="Malic_N_dom"/>
</dbReference>
<evidence type="ECO:0000313" key="12">
    <source>
        <dbReference type="EMBL" id="PTQ53176.1"/>
    </source>
</evidence>
<evidence type="ECO:0000256" key="1">
    <source>
        <dbReference type="ARBA" id="ARBA00001936"/>
    </source>
</evidence>
<keyword evidence="4" id="KW-0560">Oxidoreductase</keyword>
<accession>A0A2T5GAG1</accession>
<dbReference type="Gene3D" id="3.40.50.10380">
    <property type="entry name" value="Malic enzyme, N-terminal domain"/>
    <property type="match status" value="1"/>
</dbReference>
<dbReference type="EMBL" id="PEBW01000001">
    <property type="protein sequence ID" value="PTQ53176.1"/>
    <property type="molecule type" value="Genomic_DNA"/>
</dbReference>
<feature type="active site" description="Proton donor" evidence="5">
    <location>
        <position position="48"/>
    </location>
</feature>
<dbReference type="InterPro" id="IPR037062">
    <property type="entry name" value="Malic_N_dom_sf"/>
</dbReference>
<evidence type="ECO:0000256" key="5">
    <source>
        <dbReference type="PIRSR" id="PIRSR000106-1"/>
    </source>
</evidence>
<dbReference type="SMART" id="SM01274">
    <property type="entry name" value="malic"/>
    <property type="match status" value="1"/>
</dbReference>
<feature type="binding site" evidence="7">
    <location>
        <position position="171"/>
    </location>
    <ligand>
        <name>a divalent metal cation</name>
        <dbReference type="ChEBI" id="CHEBI:60240"/>
    </ligand>
</feature>
<comment type="similarity">
    <text evidence="2 8">Belongs to the malic enzymes family.</text>
</comment>
<dbReference type="InterPro" id="IPR015884">
    <property type="entry name" value="Malic_enzyme_CS"/>
</dbReference>
<feature type="domain" description="Malic enzyme N-terminal" evidence="11">
    <location>
        <begin position="27"/>
        <end position="160"/>
    </location>
</feature>
<evidence type="ECO:0000256" key="2">
    <source>
        <dbReference type="ARBA" id="ARBA00008785"/>
    </source>
</evidence>
<dbReference type="Proteomes" id="UP000244016">
    <property type="component" value="Unassembled WGS sequence"/>
</dbReference>
<name>A0A2T5GAG1_9BACL</name>
<keyword evidence="3 7" id="KW-0479">Metal-binding</keyword>
<evidence type="ECO:0000259" key="10">
    <source>
        <dbReference type="SMART" id="SM00919"/>
    </source>
</evidence>
<dbReference type="PANTHER" id="PTHR43237:SF4">
    <property type="entry name" value="NADP-DEPENDENT MALIC ENZYME"/>
    <property type="match status" value="1"/>
</dbReference>
<reference evidence="12 13" key="1">
    <citation type="submission" date="2017-08" db="EMBL/GenBank/DDBJ databases">
        <title>Burning lignite coal seam in the remote Altai Mountains harbors a hydrogen-driven thermophilic microbial community.</title>
        <authorList>
            <person name="Kadnikov V.V."/>
            <person name="Mardanov A.V."/>
            <person name="Ivasenko D."/>
            <person name="Beletsky A.V."/>
            <person name="Karnachuk O.V."/>
            <person name="Ravin N.V."/>
        </authorList>
    </citation>
    <scope>NUCLEOTIDE SEQUENCE [LARGE SCALE GENOMIC DNA]</scope>
    <source>
        <strain evidence="12">AL31</strain>
    </source>
</reference>
<dbReference type="InterPro" id="IPR001891">
    <property type="entry name" value="Malic_OxRdtase"/>
</dbReference>
<dbReference type="PROSITE" id="PS00331">
    <property type="entry name" value="MALIC_ENZYMES"/>
    <property type="match status" value="1"/>
</dbReference>
<dbReference type="SUPFAM" id="SSF51735">
    <property type="entry name" value="NAD(P)-binding Rossmann-fold domains"/>
    <property type="match status" value="1"/>
</dbReference>
<dbReference type="GO" id="GO:0046872">
    <property type="term" value="F:metal ion binding"/>
    <property type="evidence" value="ECO:0007669"/>
    <property type="project" value="UniProtKB-KW"/>
</dbReference>
<dbReference type="PIRSF" id="PIRSF000106">
    <property type="entry name" value="ME"/>
    <property type="match status" value="1"/>
</dbReference>
<gene>
    <name evidence="12" type="ORF">BLITH_0256</name>
</gene>
<dbReference type="GO" id="GO:0004470">
    <property type="term" value="F:malic enzyme activity"/>
    <property type="evidence" value="ECO:0007669"/>
    <property type="project" value="InterPro"/>
</dbReference>
<dbReference type="InterPro" id="IPR036291">
    <property type="entry name" value="NAD(P)-bd_dom_sf"/>
</dbReference>
<evidence type="ECO:0000256" key="7">
    <source>
        <dbReference type="PIRSR" id="PIRSR000106-3"/>
    </source>
</evidence>
<sequence>MTESHGRKAARGKEGDSEAVRLHREARGKWGVYPRVPLRNSRDLSLAYTPGVAEPVRRIAHAPDEVWELTSRGNLVAVVSDGTAVLGLGDVGPEAALPVMEGKALLFKRFAGIDAVPLVVRAPTSEVLVEIVRGLAPSFGGINLEDIAAPRCFAVEEELVGSLDIPVFHDDQHGTAIVVLAALLGALEVVGKALSDLRIVVAGAGAAGSAVAELLLAEGAGEVRILDRRGILSPKRGDLDAYKRRLAERTNPGGEEGGLAEALAGADVFVGVARGGLLSPEMVRTMRPPAIVFALSNPDPEILPDAARAAGAAIVATGRSDFPNQVNNVLAFPGVFRGALSVQARRVTPGMKRAAAHAIYAVARTEGISPETILPSVFHPDVVPRVAAAVARAALEEGVARLLRSPEEVEAEARRFAELGRRFGESAGE</sequence>
<evidence type="ECO:0000313" key="13">
    <source>
        <dbReference type="Proteomes" id="UP000244016"/>
    </source>
</evidence>
<dbReference type="SUPFAM" id="SSF53223">
    <property type="entry name" value="Aminoacid dehydrogenase-like, N-terminal domain"/>
    <property type="match status" value="1"/>
</dbReference>
<dbReference type="Gene3D" id="3.40.50.720">
    <property type="entry name" value="NAD(P)-binding Rossmann-like Domain"/>
    <property type="match status" value="1"/>
</dbReference>
<dbReference type="GO" id="GO:0051287">
    <property type="term" value="F:NAD binding"/>
    <property type="evidence" value="ECO:0007669"/>
    <property type="project" value="InterPro"/>
</dbReference>
<dbReference type="GO" id="GO:0016616">
    <property type="term" value="F:oxidoreductase activity, acting on the CH-OH group of donors, NAD or NADP as acceptor"/>
    <property type="evidence" value="ECO:0007669"/>
    <property type="project" value="InterPro"/>
</dbReference>
<dbReference type="SMART" id="SM00919">
    <property type="entry name" value="Malic_M"/>
    <property type="match status" value="1"/>
</dbReference>
<dbReference type="InterPro" id="IPR046346">
    <property type="entry name" value="Aminoacid_DH-like_N_sf"/>
</dbReference>
<feature type="region of interest" description="Disordered" evidence="9">
    <location>
        <begin position="1"/>
        <end position="21"/>
    </location>
</feature>
<evidence type="ECO:0000256" key="4">
    <source>
        <dbReference type="ARBA" id="ARBA00023002"/>
    </source>
</evidence>
<dbReference type="Pfam" id="PF00390">
    <property type="entry name" value="malic"/>
    <property type="match status" value="1"/>
</dbReference>
<dbReference type="AlphaFoldDB" id="A0A2T5GAG1"/>
<dbReference type="PANTHER" id="PTHR43237">
    <property type="entry name" value="NADP-DEPENDENT MALIC ENZYME"/>
    <property type="match status" value="1"/>
</dbReference>
<dbReference type="InterPro" id="IPR051674">
    <property type="entry name" value="Malate_Decarboxylase"/>
</dbReference>
<feature type="binding site" evidence="7">
    <location>
        <position position="146"/>
    </location>
    <ligand>
        <name>a divalent metal cation</name>
        <dbReference type="ChEBI" id="CHEBI:60240"/>
    </ligand>
</feature>
<feature type="active site" description="Proton acceptor" evidence="5">
    <location>
        <position position="103"/>
    </location>
</feature>
<feature type="binding site" evidence="6">
    <location>
        <position position="327"/>
    </location>
    <ligand>
        <name>(S)-malate</name>
        <dbReference type="ChEBI" id="CHEBI:15589"/>
    </ligand>
</feature>
<evidence type="ECO:0000256" key="6">
    <source>
        <dbReference type="PIRSR" id="PIRSR000106-2"/>
    </source>
</evidence>
<evidence type="ECO:0000259" key="11">
    <source>
        <dbReference type="SMART" id="SM01274"/>
    </source>
</evidence>